<protein>
    <submittedName>
        <fullName evidence="1">Uncharacterized protein</fullName>
    </submittedName>
</protein>
<evidence type="ECO:0000313" key="2">
    <source>
        <dbReference type="Proteomes" id="UP000033096"/>
    </source>
</evidence>
<evidence type="ECO:0000313" key="1">
    <source>
        <dbReference type="EMBL" id="AKB44001.1"/>
    </source>
</evidence>
<dbReference type="HOGENOM" id="CLU_122246_0_0_2"/>
<name>A0A0E3LHB9_9EURY</name>
<dbReference type="AlphaFoldDB" id="A0A0E3LHB9"/>
<dbReference type="KEGG" id="mvc:MSVAZ_1732"/>
<accession>A0A0E3LHB9</accession>
<proteinExistence type="predicted"/>
<dbReference type="Proteomes" id="UP000033096">
    <property type="component" value="Chromosome"/>
</dbReference>
<gene>
    <name evidence="1" type="ORF">MSVAZ_1732</name>
</gene>
<dbReference type="RefSeq" id="WP_048120404.1">
    <property type="nucleotide sequence ID" value="NZ_CP009520.1"/>
</dbReference>
<reference evidence="1 2" key="1">
    <citation type="submission" date="2014-07" db="EMBL/GenBank/DDBJ databases">
        <title>Methanogenic archaea and the global carbon cycle.</title>
        <authorList>
            <person name="Henriksen J.R."/>
            <person name="Luke J."/>
            <person name="Reinhart S."/>
            <person name="Benedict M.N."/>
            <person name="Youngblut N.D."/>
            <person name="Metcalf M.E."/>
            <person name="Whitaker R.J."/>
            <person name="Metcalf W.W."/>
        </authorList>
    </citation>
    <scope>NUCLEOTIDE SEQUENCE [LARGE SCALE GENOMIC DNA]</scope>
    <source>
        <strain evidence="1 2">Z-761</strain>
    </source>
</reference>
<keyword evidence="2" id="KW-1185">Reference proteome</keyword>
<dbReference type="STRING" id="1434123.MSVAZ_1732"/>
<dbReference type="GeneID" id="24810177"/>
<sequence length="199" mass="23153">MAEEATIKWSELKKSLQESDQKELINLLHDLYKKSADNRRYITARYAKTEDESKILEAYRKKVINAYYTPRGAASRPQYLVAKQAINDYSEASGNIKGIMDLALTLVENIMKYIHEFSGIDEASYVGGSDMMEKFCELARTEEGQNFYPYFRDRLHKLYRKSENSPYVIGDNLQYYISNLVDDIAEQDDDFCEEDVQDN</sequence>
<dbReference type="EMBL" id="CP009520">
    <property type="protein sequence ID" value="AKB44001.1"/>
    <property type="molecule type" value="Genomic_DNA"/>
</dbReference>
<organism evidence="1 2">
    <name type="scientific">Methanosarcina vacuolata Z-761</name>
    <dbReference type="NCBI Taxonomy" id="1434123"/>
    <lineage>
        <taxon>Archaea</taxon>
        <taxon>Methanobacteriati</taxon>
        <taxon>Methanobacteriota</taxon>
        <taxon>Stenosarchaea group</taxon>
        <taxon>Methanomicrobia</taxon>
        <taxon>Methanosarcinales</taxon>
        <taxon>Methanosarcinaceae</taxon>
        <taxon>Methanosarcina</taxon>
    </lineage>
</organism>
<dbReference type="PATRIC" id="fig|1434123.4.peg.2101"/>